<reference evidence="7 8" key="1">
    <citation type="journal article" date="2020" name="Nature">
        <title>Six reference-quality genomes reveal evolution of bat adaptations.</title>
        <authorList>
            <person name="Jebb D."/>
            <person name="Huang Z."/>
            <person name="Pippel M."/>
            <person name="Hughes G.M."/>
            <person name="Lavrichenko K."/>
            <person name="Devanna P."/>
            <person name="Winkler S."/>
            <person name="Jermiin L.S."/>
            <person name="Skirmuntt E.C."/>
            <person name="Katzourakis A."/>
            <person name="Burkitt-Gray L."/>
            <person name="Ray D.A."/>
            <person name="Sullivan K.A.M."/>
            <person name="Roscito J.G."/>
            <person name="Kirilenko B.M."/>
            <person name="Davalos L.M."/>
            <person name="Corthals A.P."/>
            <person name="Power M.L."/>
            <person name="Jones G."/>
            <person name="Ransome R.D."/>
            <person name="Dechmann D.K.N."/>
            <person name="Locatelli A.G."/>
            <person name="Puechmaille S.J."/>
            <person name="Fedrigo O."/>
            <person name="Jarvis E.D."/>
            <person name="Hiller M."/>
            <person name="Vernes S.C."/>
            <person name="Myers E.W."/>
            <person name="Teeling E.C."/>
        </authorList>
    </citation>
    <scope>NUCLEOTIDE SEQUENCE [LARGE SCALE GENOMIC DNA]</scope>
    <source>
        <strain evidence="7">MPipKuh1</strain>
        <tissue evidence="7">Flight muscle</tissue>
    </source>
</reference>
<feature type="domain" description="HTH CENPB-type" evidence="6">
    <location>
        <begin position="226"/>
        <end position="299"/>
    </location>
</feature>
<name>A0A7J8B2I9_PIPKU</name>
<feature type="compositionally biased region" description="Polar residues" evidence="5">
    <location>
        <begin position="126"/>
        <end position="145"/>
    </location>
</feature>
<dbReference type="SMART" id="SM00674">
    <property type="entry name" value="CENPB"/>
    <property type="match status" value="1"/>
</dbReference>
<comment type="caution">
    <text evidence="7">The sequence shown here is derived from an EMBL/GenBank/DDBJ whole genome shotgun (WGS) entry which is preliminary data.</text>
</comment>
<keyword evidence="1" id="KW-0805">Transcription regulation</keyword>
<dbReference type="Gene3D" id="1.10.10.60">
    <property type="entry name" value="Homeodomain-like"/>
    <property type="match status" value="1"/>
</dbReference>
<organism evidence="7 8">
    <name type="scientific">Pipistrellus kuhlii</name>
    <name type="common">Kuhl's pipistrelle</name>
    <dbReference type="NCBI Taxonomy" id="59472"/>
    <lineage>
        <taxon>Eukaryota</taxon>
        <taxon>Metazoa</taxon>
        <taxon>Chordata</taxon>
        <taxon>Craniata</taxon>
        <taxon>Vertebrata</taxon>
        <taxon>Euteleostomi</taxon>
        <taxon>Mammalia</taxon>
        <taxon>Eutheria</taxon>
        <taxon>Laurasiatheria</taxon>
        <taxon>Chiroptera</taxon>
        <taxon>Yangochiroptera</taxon>
        <taxon>Vespertilionidae</taxon>
        <taxon>Pipistrellus</taxon>
    </lineage>
</organism>
<keyword evidence="4" id="KW-0539">Nucleus</keyword>
<dbReference type="InterPro" id="IPR009057">
    <property type="entry name" value="Homeodomain-like_sf"/>
</dbReference>
<dbReference type="Proteomes" id="UP000558488">
    <property type="component" value="Unassembled WGS sequence"/>
</dbReference>
<dbReference type="PROSITE" id="PS51253">
    <property type="entry name" value="HTH_CENPB"/>
    <property type="match status" value="1"/>
</dbReference>
<protein>
    <recommendedName>
        <fullName evidence="6">HTH CENPB-type domain-containing protein</fullName>
    </recommendedName>
</protein>
<dbReference type="GO" id="GO:0006357">
    <property type="term" value="P:regulation of transcription by RNA polymerase II"/>
    <property type="evidence" value="ECO:0007669"/>
    <property type="project" value="TreeGrafter"/>
</dbReference>
<dbReference type="GO" id="GO:0005634">
    <property type="term" value="C:nucleus"/>
    <property type="evidence" value="ECO:0007669"/>
    <property type="project" value="TreeGrafter"/>
</dbReference>
<keyword evidence="8" id="KW-1185">Reference proteome</keyword>
<keyword evidence="2" id="KW-0238">DNA-binding</keyword>
<dbReference type="SUPFAM" id="SSF46689">
    <property type="entry name" value="Homeodomain-like"/>
    <property type="match status" value="1"/>
</dbReference>
<evidence type="ECO:0000256" key="2">
    <source>
        <dbReference type="ARBA" id="ARBA00023125"/>
    </source>
</evidence>
<dbReference type="AlphaFoldDB" id="A0A7J8B2I9"/>
<dbReference type="Gene3D" id="3.30.420.10">
    <property type="entry name" value="Ribonuclease H-like superfamily/Ribonuclease H"/>
    <property type="match status" value="1"/>
</dbReference>
<evidence type="ECO:0000256" key="3">
    <source>
        <dbReference type="ARBA" id="ARBA00023163"/>
    </source>
</evidence>
<dbReference type="PANTHER" id="PTHR21545:SF10">
    <property type="entry name" value="LIGAND-DEPENDENT NUCLEAR RECEPTOR COREPRESSOR-LIKE PROTEIN"/>
    <property type="match status" value="1"/>
</dbReference>
<accession>A0A7J8B2I9</accession>
<evidence type="ECO:0000256" key="5">
    <source>
        <dbReference type="SAM" id="MobiDB-lite"/>
    </source>
</evidence>
<dbReference type="InterPro" id="IPR036397">
    <property type="entry name" value="RNaseH_sf"/>
</dbReference>
<evidence type="ECO:0000256" key="1">
    <source>
        <dbReference type="ARBA" id="ARBA00023015"/>
    </source>
</evidence>
<proteinExistence type="predicted"/>
<dbReference type="InterPro" id="IPR006600">
    <property type="entry name" value="HTH_CenpB_DNA-bd_dom"/>
</dbReference>
<gene>
    <name evidence="7" type="ORF">mPipKuh1_007909</name>
</gene>
<dbReference type="PANTHER" id="PTHR21545">
    <property type="entry name" value="TRANSCRIPTION FACTOR MLR1/2"/>
    <property type="match status" value="1"/>
</dbReference>
<sequence length="596" mass="68557">MAAAAAAAQCRSPRCAAERRGFRRELDSWRHRLMHCVGFESILEGLYGPRLRRDLSLFEDCEPEELTDWSMDENCSFCNLQREADSRGRKRDSELETWMRENHRSTAACTPPTEDVPATKDCVPSLDSSQSTPTEELSSQGQSNTEKIEYQAENYLNTLFRKKEMSTKRKSYSVEYKKGIVEDSWGQNLTVFCKEKMLSMRLVRKWRAEYGNLIEQVDKGNAKKRKCGSGRQPLFSELEDLICEWVVDRRAKASVVNRAQIQEFALAMAPQFDIAPEDFKASQHWLDNFLQRSELSLRRSTTLFRLEDTQVIKRALAFKSFIDDADFSKYNLSNMIAMDETAVFMGQSSQTTIEQRGASLAYIPSTAYESARVSCILAIRLDGTKIPPLIISKGKKEKIERILGVFILETEKAWATQAVIRKWVDLMLPLVMRGSQRGLLVWDAASTHRAKDMKTFLQERKIDQIMIPAGMTAYLHTLDIAINKPFKDNLHMEINDYVENRMERNQCGNFVKPKLQEVVTWVKNSWEKITDSCIANALRAGYLDKKYSFKDSAIAKHERFGPLILKEMESQEIHQEIQELDGYDDVPEDDDMIVIE</sequence>
<evidence type="ECO:0000256" key="4">
    <source>
        <dbReference type="ARBA" id="ARBA00023242"/>
    </source>
</evidence>
<dbReference type="Pfam" id="PF03221">
    <property type="entry name" value="HTH_Tnp_Tc5"/>
    <property type="match status" value="1"/>
</dbReference>
<evidence type="ECO:0000259" key="6">
    <source>
        <dbReference type="PROSITE" id="PS51253"/>
    </source>
</evidence>
<dbReference type="InterPro" id="IPR004875">
    <property type="entry name" value="DDE_SF_endonuclease_dom"/>
</dbReference>
<evidence type="ECO:0000313" key="7">
    <source>
        <dbReference type="EMBL" id="KAF6392731.1"/>
    </source>
</evidence>
<dbReference type="Pfam" id="PF03184">
    <property type="entry name" value="DDE_1"/>
    <property type="match status" value="1"/>
</dbReference>
<dbReference type="GO" id="GO:0003677">
    <property type="term" value="F:DNA binding"/>
    <property type="evidence" value="ECO:0007669"/>
    <property type="project" value="UniProtKB-KW"/>
</dbReference>
<keyword evidence="3" id="KW-0804">Transcription</keyword>
<dbReference type="EMBL" id="JACAGB010000001">
    <property type="protein sequence ID" value="KAF6392731.1"/>
    <property type="molecule type" value="Genomic_DNA"/>
</dbReference>
<feature type="region of interest" description="Disordered" evidence="5">
    <location>
        <begin position="101"/>
        <end position="146"/>
    </location>
</feature>
<evidence type="ECO:0000313" key="8">
    <source>
        <dbReference type="Proteomes" id="UP000558488"/>
    </source>
</evidence>